<proteinExistence type="predicted"/>
<comment type="caution">
    <text evidence="1">The sequence shown here is derived from an EMBL/GenBank/DDBJ whole genome shotgun (WGS) entry which is preliminary data.</text>
</comment>
<evidence type="ECO:0000313" key="2">
    <source>
        <dbReference type="Proteomes" id="UP000052946"/>
    </source>
</evidence>
<reference evidence="2" key="1">
    <citation type="submission" date="2015-07" db="EMBL/GenBank/DDBJ databases">
        <title>Draft Genome Sequence of Oceanobacillus picturae Heshi-B3 that Was Isolated from Fermented Rice Bran with Aging Salted Mackerel, Which Was Named Heshiko as Traditional Fermented Seafood in Japan.</title>
        <authorList>
            <person name="Akuzawa S."/>
            <person name="Nakagawa J."/>
            <person name="Kanekatsu T."/>
            <person name="Kanesaki Y."/>
            <person name="Suzuki T."/>
        </authorList>
    </citation>
    <scope>NUCLEOTIDE SEQUENCE [LARGE SCALE GENOMIC DNA]</scope>
    <source>
        <strain evidence="2">Heshi-B3</strain>
    </source>
</reference>
<name>A0A0U9H1R0_9BACI</name>
<dbReference type="AlphaFoldDB" id="A0A0U9H1R0"/>
<sequence length="255" mass="30645">MFMLYMHDVWVNWFEGEENGYNVCYFHEWRKNDGIELLDQVPLLYITKELFHYIENDMHDLPRPLLDSIYKRAYVRKGQERNVLDYACIVSDGADILVFDTIGYEIPIRKSRLIPRQEQLVYDMIKNTKPQSYKFDSKAYQKEYHMLSMSPDLVFGLTRKERQLKHLLMMGLDQLRTTNNLEELRYWLTEWDPKKYPYIRFMDEEEVWGALYSGVKKGWSNAHEDLCGKLIKGQPFLEKIWEVENGQTENISKQK</sequence>
<protein>
    <submittedName>
        <fullName evidence="1">Uncharacterized protein</fullName>
    </submittedName>
</protein>
<dbReference type="EMBL" id="BBXV01000004">
    <property type="protein sequence ID" value="GAQ16367.1"/>
    <property type="molecule type" value="Genomic_DNA"/>
</dbReference>
<reference evidence="1 2" key="2">
    <citation type="journal article" date="2016" name="Genome Announc.">
        <title>Draft Genome Sequence of Oceanobacillus picturae Heshi-B3, Isolated from Fermented Rice Bran in a Traditional Japanese Seafood Dish.</title>
        <authorList>
            <person name="Akuzawa S."/>
            <person name="Nagaoka J."/>
            <person name="Kanekatsu M."/>
            <person name="Kanesaki Y."/>
            <person name="Suzuki T."/>
        </authorList>
    </citation>
    <scope>NUCLEOTIDE SEQUENCE [LARGE SCALE GENOMIC DNA]</scope>
    <source>
        <strain evidence="1 2">Heshi-B3</strain>
    </source>
</reference>
<evidence type="ECO:0000313" key="1">
    <source>
        <dbReference type="EMBL" id="GAQ16367.1"/>
    </source>
</evidence>
<accession>A0A0U9H1R0</accession>
<dbReference type="Proteomes" id="UP000052946">
    <property type="component" value="Unassembled WGS sequence"/>
</dbReference>
<organism evidence="1 2">
    <name type="scientific">Oceanobacillus picturae</name>
    <dbReference type="NCBI Taxonomy" id="171693"/>
    <lineage>
        <taxon>Bacteria</taxon>
        <taxon>Bacillati</taxon>
        <taxon>Bacillota</taxon>
        <taxon>Bacilli</taxon>
        <taxon>Bacillales</taxon>
        <taxon>Bacillaceae</taxon>
        <taxon>Oceanobacillus</taxon>
    </lineage>
</organism>
<gene>
    <name evidence="1" type="ORF">OPHB3_0284</name>
</gene>
<dbReference type="Pfam" id="PF12227">
    <property type="entry name" value="DUF3603"/>
    <property type="match status" value="1"/>
</dbReference>
<dbReference type="InterPro" id="IPR020909">
    <property type="entry name" value="UPF0736"/>
</dbReference>